<dbReference type="RefSeq" id="WP_085079812.1">
    <property type="nucleotide sequence ID" value="NZ_LQPJ01000124.1"/>
</dbReference>
<name>A0A1X1ZB54_9MYCO</name>
<dbReference type="Proteomes" id="UP000193529">
    <property type="component" value="Unassembled WGS sequence"/>
</dbReference>
<accession>A0A1X1ZB54</accession>
<dbReference type="AlphaFoldDB" id="A0A1X1ZB54"/>
<dbReference type="InterPro" id="IPR029058">
    <property type="entry name" value="AB_hydrolase_fold"/>
</dbReference>
<dbReference type="SUPFAM" id="SSF53474">
    <property type="entry name" value="alpha/beta-Hydrolases"/>
    <property type="match status" value="1"/>
</dbReference>
<gene>
    <name evidence="1" type="ORF">AWC19_15095</name>
</gene>
<comment type="caution">
    <text evidence="1">The sequence shown here is derived from an EMBL/GenBank/DDBJ whole genome shotgun (WGS) entry which is preliminary data.</text>
</comment>
<dbReference type="STRING" id="153971.AWC19_15095"/>
<keyword evidence="1" id="KW-0378">Hydrolase</keyword>
<dbReference type="GO" id="GO:0016787">
    <property type="term" value="F:hydrolase activity"/>
    <property type="evidence" value="ECO:0007669"/>
    <property type="project" value="UniProtKB-KW"/>
</dbReference>
<protein>
    <submittedName>
        <fullName evidence="1">Alpha/beta hydrolase</fullName>
    </submittedName>
</protein>
<evidence type="ECO:0000313" key="1">
    <source>
        <dbReference type="EMBL" id="ORW20421.1"/>
    </source>
</evidence>
<keyword evidence="2" id="KW-1185">Reference proteome</keyword>
<proteinExistence type="predicted"/>
<dbReference type="Gene3D" id="3.40.50.1820">
    <property type="entry name" value="alpha/beta hydrolase"/>
    <property type="match status" value="1"/>
</dbReference>
<dbReference type="EMBL" id="LQPJ01000124">
    <property type="protein sequence ID" value="ORW20421.1"/>
    <property type="molecule type" value="Genomic_DNA"/>
</dbReference>
<reference evidence="1 2" key="1">
    <citation type="submission" date="2016-01" db="EMBL/GenBank/DDBJ databases">
        <title>The new phylogeny of the genus Mycobacterium.</title>
        <authorList>
            <person name="Tarcisio F."/>
            <person name="Conor M."/>
            <person name="Antonella G."/>
            <person name="Elisabetta G."/>
            <person name="Giulia F.S."/>
            <person name="Sara T."/>
            <person name="Anna F."/>
            <person name="Clotilde B."/>
            <person name="Roberto B."/>
            <person name="Veronica D.S."/>
            <person name="Fabio R."/>
            <person name="Monica P."/>
            <person name="Olivier J."/>
            <person name="Enrico T."/>
            <person name="Nicola S."/>
        </authorList>
    </citation>
    <scope>NUCLEOTIDE SEQUENCE [LARGE SCALE GENOMIC DNA]</scope>
    <source>
        <strain evidence="1 2">DSM 44572</strain>
    </source>
</reference>
<organism evidence="1 2">
    <name type="scientific">Mycobacterium palustre</name>
    <dbReference type="NCBI Taxonomy" id="153971"/>
    <lineage>
        <taxon>Bacteria</taxon>
        <taxon>Bacillati</taxon>
        <taxon>Actinomycetota</taxon>
        <taxon>Actinomycetes</taxon>
        <taxon>Mycobacteriales</taxon>
        <taxon>Mycobacteriaceae</taxon>
        <taxon>Mycobacterium</taxon>
        <taxon>Mycobacterium simiae complex</taxon>
    </lineage>
</organism>
<evidence type="ECO:0000313" key="2">
    <source>
        <dbReference type="Proteomes" id="UP000193529"/>
    </source>
</evidence>
<dbReference type="OrthoDB" id="2062670at2"/>
<sequence length="430" mass="46078">MTQTTTGHAPAPAGYQPSGRGRAALAIDFWPARLPDGVSARSETLITFDGEVTRGTLYQPNARAHTVFCLMHPRQDLRQHPLIPELLRSGSAVWAQVGRDVGNDLRLVHENALLDVAAAMEWLRREGFEHIFLIGHSGGGGLYSYYAEQAEAQPDSRISRTPGGAPTKLGDAPMPAPDGLVLIAPHPGQGKLLQAAIDPSVTDEADPFSVDPALDPFDPANGFGTAEEGGSQYSEAFVIAYRDAQAQRVARIDARARELIAEQLSARKKIKAGTATRADKRRSILTPVITTYRTDADLRCTDLRLDKSERPYGSVISAKPSVSNYGVNGFGRLTTPEAWLSTWSGLSANASVARSLAGVSVPVLIIEFTGDCSVFPSDISEAMASAASDDVTHHPIRADHFGRPLADGEPDGMPLAGHKITTWASERASR</sequence>